<dbReference type="EMBL" id="CAJFCW020000006">
    <property type="protein sequence ID" value="CAG9127819.1"/>
    <property type="molecule type" value="Genomic_DNA"/>
</dbReference>
<keyword evidence="7" id="KW-0539">Nucleus</keyword>
<dbReference type="Pfam" id="PF00856">
    <property type="entry name" value="SET"/>
    <property type="match status" value="1"/>
</dbReference>
<dbReference type="SUPFAM" id="SSF82199">
    <property type="entry name" value="SET domain"/>
    <property type="match status" value="1"/>
</dbReference>
<feature type="domain" description="SET" evidence="12">
    <location>
        <begin position="463"/>
        <end position="584"/>
    </location>
</feature>
<feature type="compositionally biased region" description="Polar residues" evidence="11">
    <location>
        <begin position="444"/>
        <end position="458"/>
    </location>
</feature>
<evidence type="ECO:0000256" key="7">
    <source>
        <dbReference type="ARBA" id="ARBA00023242"/>
    </source>
</evidence>
<dbReference type="GO" id="GO:0048188">
    <property type="term" value="C:Set1C/COMPASS complex"/>
    <property type="evidence" value="ECO:0007669"/>
    <property type="project" value="TreeGrafter"/>
</dbReference>
<protein>
    <recommendedName>
        <fullName evidence="2">[histone H3]-lysine(4) N-trimethyltransferase</fullName>
        <ecNumber evidence="2">2.1.1.354</ecNumber>
    </recommendedName>
</protein>
<evidence type="ECO:0000256" key="2">
    <source>
        <dbReference type="ARBA" id="ARBA00012182"/>
    </source>
</evidence>
<evidence type="ECO:0000256" key="9">
    <source>
        <dbReference type="ARBA" id="ARBA00047583"/>
    </source>
</evidence>
<feature type="compositionally biased region" description="Polar residues" evidence="11">
    <location>
        <begin position="137"/>
        <end position="156"/>
    </location>
</feature>
<dbReference type="PANTHER" id="PTHR45814:SF2">
    <property type="entry name" value="HISTONE-LYSINE N-METHYLTRANSFERASE SETD1"/>
    <property type="match status" value="1"/>
</dbReference>
<dbReference type="AlphaFoldDB" id="A0A811LRP7"/>
<gene>
    <name evidence="14" type="ORF">BOKJ2_LOCUS14200</name>
</gene>
<dbReference type="InterPro" id="IPR003616">
    <property type="entry name" value="Post-SET_dom"/>
</dbReference>
<dbReference type="PANTHER" id="PTHR45814">
    <property type="entry name" value="HISTONE-LYSINE N-METHYLTRANSFERASE SETD1"/>
    <property type="match status" value="1"/>
</dbReference>
<dbReference type="OrthoDB" id="308383at2759"/>
<sequence>MWFVTKATVSPSAGQPTAQIRRPTTVVVTTTIRPTTLSYATSQRNALPVTVKLPSQNNLRVPRLTATVRDDRRIAVERPMSAVLQSSSARVRPIDPKYKDKSNRAFVAFRKEQQQKFAAVVDKRKREFSHPPHHLQQRQPSGSVSSCTESKMSVSPKSEHESAASNSSIPPEYQYEQNGIKEDDENSQEDLKITVNGDVEMKDQTRIHIQPYEYHNDHMNIQPPVQQYQRNSQPPTIAGYDLTRYEMTGQFVDGQPVVKPRRPGRPRKTDPPIIRTPKDTKRRKLDEESASEKRRKQKPPRRSLEQEISVADSYMLTGFDEEDIQFIRKQFEAQQMSSEIPWKQQIPWRDHSVPPRMKMIPQPARFDYKLGRPEPYFEDPELWDVVPVSSGCARAEPYRKLEDSDKIKAKRSQKMIEEILKDRALVHESTESRGFSKRREAARNDSQSSDSTDPYSHQANITKKLRQKITKVSLSAIHGWGLFVMEACAPGELIIEYIGEEIRMEVAETRERKYNEQGKLVYMFSYDRDWVIDATMMGNAARFINHSCKPNCTAETKMVDGVRRIYIYSKSWIDKGTELTYDYKFLTEDENAMMDCLCGEHKCRKSLSEEESE</sequence>
<dbReference type="EC" id="2.1.1.354" evidence="2"/>
<dbReference type="PROSITE" id="PS50280">
    <property type="entry name" value="SET"/>
    <property type="match status" value="1"/>
</dbReference>
<keyword evidence="5" id="KW-0949">S-adenosyl-L-methionine</keyword>
<organism evidence="14 15">
    <name type="scientific">Bursaphelenchus okinawaensis</name>
    <dbReference type="NCBI Taxonomy" id="465554"/>
    <lineage>
        <taxon>Eukaryota</taxon>
        <taxon>Metazoa</taxon>
        <taxon>Ecdysozoa</taxon>
        <taxon>Nematoda</taxon>
        <taxon>Chromadorea</taxon>
        <taxon>Rhabditida</taxon>
        <taxon>Tylenchina</taxon>
        <taxon>Tylenchomorpha</taxon>
        <taxon>Aphelenchoidea</taxon>
        <taxon>Aphelenchoididae</taxon>
        <taxon>Bursaphelenchus</taxon>
    </lineage>
</organism>
<evidence type="ECO:0000256" key="10">
    <source>
        <dbReference type="ARBA" id="ARBA00049129"/>
    </source>
</evidence>
<evidence type="ECO:0000256" key="8">
    <source>
        <dbReference type="ARBA" id="ARBA00047571"/>
    </source>
</evidence>
<dbReference type="SMART" id="SM01291">
    <property type="entry name" value="N-SET"/>
    <property type="match status" value="1"/>
</dbReference>
<evidence type="ECO:0000256" key="1">
    <source>
        <dbReference type="ARBA" id="ARBA00004123"/>
    </source>
</evidence>
<feature type="region of interest" description="Disordered" evidence="11">
    <location>
        <begin position="251"/>
        <end position="307"/>
    </location>
</feature>
<evidence type="ECO:0000256" key="4">
    <source>
        <dbReference type="ARBA" id="ARBA00022679"/>
    </source>
</evidence>
<dbReference type="InterPro" id="IPR046341">
    <property type="entry name" value="SET_dom_sf"/>
</dbReference>
<evidence type="ECO:0000259" key="13">
    <source>
        <dbReference type="PROSITE" id="PS50868"/>
    </source>
</evidence>
<feature type="region of interest" description="Disordered" evidence="11">
    <location>
        <begin position="118"/>
        <end position="172"/>
    </location>
</feature>
<keyword evidence="3" id="KW-0489">Methyltransferase</keyword>
<dbReference type="PROSITE" id="PS50868">
    <property type="entry name" value="POST_SET"/>
    <property type="match status" value="1"/>
</dbReference>
<dbReference type="InterPro" id="IPR044570">
    <property type="entry name" value="Set1-like"/>
</dbReference>
<dbReference type="SMART" id="SM00317">
    <property type="entry name" value="SET"/>
    <property type="match status" value="1"/>
</dbReference>
<reference evidence="14" key="1">
    <citation type="submission" date="2020-09" db="EMBL/GenBank/DDBJ databases">
        <authorList>
            <person name="Kikuchi T."/>
        </authorList>
    </citation>
    <scope>NUCLEOTIDE SEQUENCE</scope>
    <source>
        <strain evidence="14">SH1</strain>
    </source>
</reference>
<feature type="domain" description="Post-SET" evidence="13">
    <location>
        <begin position="592"/>
        <end position="608"/>
    </location>
</feature>
<dbReference type="Proteomes" id="UP000614601">
    <property type="component" value="Unassembled WGS sequence"/>
</dbReference>
<keyword evidence="6" id="KW-0156">Chromatin regulator</keyword>
<dbReference type="EMBL" id="CAJFDH010000006">
    <property type="protein sequence ID" value="CAD5230567.1"/>
    <property type="molecule type" value="Genomic_DNA"/>
</dbReference>
<feature type="compositionally biased region" description="Basic and acidic residues" evidence="11">
    <location>
        <begin position="121"/>
        <end position="130"/>
    </location>
</feature>
<dbReference type="GO" id="GO:0140999">
    <property type="term" value="F:histone H3K4 trimethyltransferase activity"/>
    <property type="evidence" value="ECO:0007669"/>
    <property type="project" value="UniProtKB-EC"/>
</dbReference>
<evidence type="ECO:0000313" key="15">
    <source>
        <dbReference type="Proteomes" id="UP000614601"/>
    </source>
</evidence>
<feature type="region of interest" description="Disordered" evidence="11">
    <location>
        <begin position="430"/>
        <end position="458"/>
    </location>
</feature>
<evidence type="ECO:0000256" key="3">
    <source>
        <dbReference type="ARBA" id="ARBA00022603"/>
    </source>
</evidence>
<comment type="subcellular location">
    <subcellularLocation>
        <location evidence="1">Nucleus</location>
    </subcellularLocation>
</comment>
<proteinExistence type="predicted"/>
<keyword evidence="15" id="KW-1185">Reference proteome</keyword>
<dbReference type="InterPro" id="IPR001214">
    <property type="entry name" value="SET_dom"/>
</dbReference>
<comment type="caution">
    <text evidence="14">The sequence shown here is derived from an EMBL/GenBank/DDBJ whole genome shotgun (WGS) entry which is preliminary data.</text>
</comment>
<evidence type="ECO:0000259" key="12">
    <source>
        <dbReference type="PROSITE" id="PS50280"/>
    </source>
</evidence>
<accession>A0A811LRP7</accession>
<keyword evidence="4" id="KW-0808">Transferase</keyword>
<dbReference type="Proteomes" id="UP000783686">
    <property type="component" value="Unassembled WGS sequence"/>
</dbReference>
<comment type="catalytic activity">
    <reaction evidence="10">
        <text>N(6),N(6)-dimethyl-L-lysyl(4)-[histone H3] + S-adenosyl-L-methionine = N(6),N(6),N(6)-trimethyl-L-lysyl(4)-[histone H3] + S-adenosyl-L-homocysteine + H(+)</text>
        <dbReference type="Rhea" id="RHEA:60272"/>
        <dbReference type="Rhea" id="RHEA-COMP:15537"/>
        <dbReference type="Rhea" id="RHEA-COMP:15540"/>
        <dbReference type="ChEBI" id="CHEBI:15378"/>
        <dbReference type="ChEBI" id="CHEBI:57856"/>
        <dbReference type="ChEBI" id="CHEBI:59789"/>
        <dbReference type="ChEBI" id="CHEBI:61961"/>
        <dbReference type="ChEBI" id="CHEBI:61976"/>
    </reaction>
</comment>
<dbReference type="Gene3D" id="2.170.270.10">
    <property type="entry name" value="SET domain"/>
    <property type="match status" value="1"/>
</dbReference>
<dbReference type="InterPro" id="IPR024657">
    <property type="entry name" value="COMPASS_Set1_N-SET"/>
</dbReference>
<evidence type="ECO:0000256" key="11">
    <source>
        <dbReference type="SAM" id="MobiDB-lite"/>
    </source>
</evidence>
<comment type="catalytic activity">
    <reaction evidence="8">
        <text>L-lysyl(4)-[histone H3] + 3 S-adenosyl-L-methionine = N(6),N(6),N(6)-trimethyl-L-lysyl(4)-[histone H3] + 3 S-adenosyl-L-homocysteine + 3 H(+)</text>
        <dbReference type="Rhea" id="RHEA:60260"/>
        <dbReference type="Rhea" id="RHEA-COMP:15537"/>
        <dbReference type="Rhea" id="RHEA-COMP:15547"/>
        <dbReference type="ChEBI" id="CHEBI:15378"/>
        <dbReference type="ChEBI" id="CHEBI:29969"/>
        <dbReference type="ChEBI" id="CHEBI:57856"/>
        <dbReference type="ChEBI" id="CHEBI:59789"/>
        <dbReference type="ChEBI" id="CHEBI:61961"/>
        <dbReference type="EC" id="2.1.1.354"/>
    </reaction>
</comment>
<comment type="catalytic activity">
    <reaction evidence="9">
        <text>N(6)-methyl-L-lysyl(4)-[histone H3] + S-adenosyl-L-methionine = N(6),N(6)-dimethyl-L-lysyl(4)-[histone H3] + S-adenosyl-L-homocysteine + H(+)</text>
        <dbReference type="Rhea" id="RHEA:60268"/>
        <dbReference type="Rhea" id="RHEA-COMP:15540"/>
        <dbReference type="Rhea" id="RHEA-COMP:15543"/>
        <dbReference type="ChEBI" id="CHEBI:15378"/>
        <dbReference type="ChEBI" id="CHEBI:57856"/>
        <dbReference type="ChEBI" id="CHEBI:59789"/>
        <dbReference type="ChEBI" id="CHEBI:61929"/>
        <dbReference type="ChEBI" id="CHEBI:61976"/>
    </reaction>
</comment>
<evidence type="ECO:0000313" key="14">
    <source>
        <dbReference type="EMBL" id="CAD5230567.1"/>
    </source>
</evidence>
<evidence type="ECO:0000256" key="6">
    <source>
        <dbReference type="ARBA" id="ARBA00022853"/>
    </source>
</evidence>
<evidence type="ECO:0000256" key="5">
    <source>
        <dbReference type="ARBA" id="ARBA00022691"/>
    </source>
</evidence>
<feature type="compositionally biased region" description="Basic and acidic residues" evidence="11">
    <location>
        <begin position="276"/>
        <end position="292"/>
    </location>
</feature>
<name>A0A811LRP7_9BILA</name>
<dbReference type="GO" id="GO:0032259">
    <property type="term" value="P:methylation"/>
    <property type="evidence" value="ECO:0007669"/>
    <property type="project" value="UniProtKB-KW"/>
</dbReference>